<sequence length="188" mass="20147">MVELPAARVEQITARFDAFAKAIREDGAPPDFEITAEELNGLINENKDLAGKVFLRIEDGRVGGDLSLPMDELPGGGGRFLNASVDFEVAMRNGALTVTLADAKVNGSPLPPWMLGTLAGQNLAVKINRDPKFAKVLSRFESLEVVGDKIILRPRRDLPAAGDTDGKGDSEVKGEIETFDDDTAPVSN</sequence>
<comment type="caution">
    <text evidence="2">The sequence shown here is derived from an EMBL/GenBank/DDBJ whole genome shotgun (WGS) entry which is preliminary data.</text>
</comment>
<evidence type="ECO:0000313" key="2">
    <source>
        <dbReference type="EMBL" id="TWU00669.1"/>
    </source>
</evidence>
<dbReference type="Proteomes" id="UP000317421">
    <property type="component" value="Unassembled WGS sequence"/>
</dbReference>
<gene>
    <name evidence="2" type="ORF">Pla108_16210</name>
</gene>
<accession>A0A5C6AN31</accession>
<proteinExistence type="predicted"/>
<reference evidence="2 3" key="1">
    <citation type="submission" date="2019-02" db="EMBL/GenBank/DDBJ databases">
        <title>Deep-cultivation of Planctomycetes and their phenomic and genomic characterization uncovers novel biology.</title>
        <authorList>
            <person name="Wiegand S."/>
            <person name="Jogler M."/>
            <person name="Boedeker C."/>
            <person name="Pinto D."/>
            <person name="Vollmers J."/>
            <person name="Rivas-Marin E."/>
            <person name="Kohn T."/>
            <person name="Peeters S.H."/>
            <person name="Heuer A."/>
            <person name="Rast P."/>
            <person name="Oberbeckmann S."/>
            <person name="Bunk B."/>
            <person name="Jeske O."/>
            <person name="Meyerdierks A."/>
            <person name="Storesund J.E."/>
            <person name="Kallscheuer N."/>
            <person name="Luecker S."/>
            <person name="Lage O.M."/>
            <person name="Pohl T."/>
            <person name="Merkel B.J."/>
            <person name="Hornburger P."/>
            <person name="Mueller R.-W."/>
            <person name="Bruemmer F."/>
            <person name="Labrenz M."/>
            <person name="Spormann A.M."/>
            <person name="Op Den Camp H."/>
            <person name="Overmann J."/>
            <person name="Amann R."/>
            <person name="Jetten M.S.M."/>
            <person name="Mascher T."/>
            <person name="Medema M.H."/>
            <person name="Devos D.P."/>
            <person name="Kaster A.-K."/>
            <person name="Ovreas L."/>
            <person name="Rohde M."/>
            <person name="Galperin M.Y."/>
            <person name="Jogler C."/>
        </authorList>
    </citation>
    <scope>NUCLEOTIDE SEQUENCE [LARGE SCALE GENOMIC DNA]</scope>
    <source>
        <strain evidence="2 3">Pla108</strain>
    </source>
</reference>
<feature type="compositionally biased region" description="Basic and acidic residues" evidence="1">
    <location>
        <begin position="157"/>
        <end position="176"/>
    </location>
</feature>
<evidence type="ECO:0000256" key="1">
    <source>
        <dbReference type="SAM" id="MobiDB-lite"/>
    </source>
</evidence>
<dbReference type="AlphaFoldDB" id="A0A5C6AN31"/>
<organism evidence="2 3">
    <name type="scientific">Botrimarina colliarenosi</name>
    <dbReference type="NCBI Taxonomy" id="2528001"/>
    <lineage>
        <taxon>Bacteria</taxon>
        <taxon>Pseudomonadati</taxon>
        <taxon>Planctomycetota</taxon>
        <taxon>Planctomycetia</taxon>
        <taxon>Pirellulales</taxon>
        <taxon>Lacipirellulaceae</taxon>
        <taxon>Botrimarina</taxon>
    </lineage>
</organism>
<protein>
    <submittedName>
        <fullName evidence="2">Uncharacterized protein</fullName>
    </submittedName>
</protein>
<feature type="compositionally biased region" description="Acidic residues" evidence="1">
    <location>
        <begin position="177"/>
        <end position="188"/>
    </location>
</feature>
<dbReference type="RefSeq" id="WP_146444316.1">
    <property type="nucleotide sequence ID" value="NZ_SJPR01000001.1"/>
</dbReference>
<evidence type="ECO:0000313" key="3">
    <source>
        <dbReference type="Proteomes" id="UP000317421"/>
    </source>
</evidence>
<dbReference type="OrthoDB" id="258272at2"/>
<keyword evidence="3" id="KW-1185">Reference proteome</keyword>
<name>A0A5C6AN31_9BACT</name>
<feature type="region of interest" description="Disordered" evidence="1">
    <location>
        <begin position="157"/>
        <end position="188"/>
    </location>
</feature>
<dbReference type="EMBL" id="SJPR01000001">
    <property type="protein sequence ID" value="TWU00669.1"/>
    <property type="molecule type" value="Genomic_DNA"/>
</dbReference>